<name>A0A1I8AD61_9BILA</name>
<protein>
    <submittedName>
        <fullName evidence="3">SMARCD3</fullName>
    </submittedName>
</protein>
<feature type="compositionally biased region" description="Low complexity" evidence="1">
    <location>
        <begin position="35"/>
        <end position="55"/>
    </location>
</feature>
<keyword evidence="2" id="KW-1185">Reference proteome</keyword>
<dbReference type="WBParaSite" id="L893_g4232.t1">
    <property type="protein sequence ID" value="L893_g4232.t1"/>
    <property type="gene ID" value="L893_g4232"/>
</dbReference>
<feature type="region of interest" description="Disordered" evidence="1">
    <location>
        <begin position="24"/>
        <end position="55"/>
    </location>
</feature>
<dbReference type="Proteomes" id="UP000095287">
    <property type="component" value="Unplaced"/>
</dbReference>
<dbReference type="AlphaFoldDB" id="A0A1I8AD61"/>
<sequence length="55" mass="5518">MAPGTIPEQTNGVGILNPAFSAQFIPRPGMPTPGMPAQGMPPGMPTSGMPAQGMP</sequence>
<reference evidence="3" key="1">
    <citation type="submission" date="2016-11" db="UniProtKB">
        <authorList>
            <consortium name="WormBaseParasite"/>
        </authorList>
    </citation>
    <scope>IDENTIFICATION</scope>
</reference>
<evidence type="ECO:0000313" key="3">
    <source>
        <dbReference type="WBParaSite" id="L893_g4232.t1"/>
    </source>
</evidence>
<evidence type="ECO:0000256" key="1">
    <source>
        <dbReference type="SAM" id="MobiDB-lite"/>
    </source>
</evidence>
<evidence type="ECO:0000313" key="2">
    <source>
        <dbReference type="Proteomes" id="UP000095287"/>
    </source>
</evidence>
<accession>A0A1I8AD61</accession>
<proteinExistence type="predicted"/>
<organism evidence="2 3">
    <name type="scientific">Steinernema glaseri</name>
    <dbReference type="NCBI Taxonomy" id="37863"/>
    <lineage>
        <taxon>Eukaryota</taxon>
        <taxon>Metazoa</taxon>
        <taxon>Ecdysozoa</taxon>
        <taxon>Nematoda</taxon>
        <taxon>Chromadorea</taxon>
        <taxon>Rhabditida</taxon>
        <taxon>Tylenchina</taxon>
        <taxon>Panagrolaimomorpha</taxon>
        <taxon>Strongyloidoidea</taxon>
        <taxon>Steinernematidae</taxon>
        <taxon>Steinernema</taxon>
    </lineage>
</organism>